<dbReference type="EC" id="1.5.1.3" evidence="3 7"/>
<comment type="pathway">
    <text evidence="1 7">Cofactor biosynthesis; tetrahydrofolate biosynthesis; 5,6,7,8-tetrahydrofolate from 7,8-dihydrofolate: step 1/1.</text>
</comment>
<comment type="function">
    <text evidence="7">Key enzyme in folate metabolism. Catalyzes an essential reaction for de novo glycine and purine synthesis, and for DNA precursor synthesis.</text>
</comment>
<dbReference type="PROSITE" id="PS51330">
    <property type="entry name" value="DHFR_2"/>
    <property type="match status" value="1"/>
</dbReference>
<evidence type="ECO:0000313" key="12">
    <source>
        <dbReference type="Proteomes" id="UP000577956"/>
    </source>
</evidence>
<proteinExistence type="inferred from homology"/>
<name>A0A7Y9FL87_9CELL</name>
<dbReference type="GO" id="GO:0046655">
    <property type="term" value="P:folic acid metabolic process"/>
    <property type="evidence" value="ECO:0007669"/>
    <property type="project" value="TreeGrafter"/>
</dbReference>
<keyword evidence="6 7" id="KW-0560">Oxidoreductase</keyword>
<reference evidence="10 13" key="2">
    <citation type="submission" date="2021-01" db="EMBL/GenBank/DDBJ databases">
        <title>Whole genome shotgun sequence of Cellulomonas oligotrophica NBRC 109435.</title>
        <authorList>
            <person name="Komaki H."/>
            <person name="Tamura T."/>
        </authorList>
    </citation>
    <scope>NUCLEOTIDE SEQUENCE [LARGE SCALE GENOMIC DNA]</scope>
    <source>
        <strain evidence="10 13">NBRC 109435</strain>
    </source>
</reference>
<dbReference type="CDD" id="cd00209">
    <property type="entry name" value="DHFR"/>
    <property type="match status" value="1"/>
</dbReference>
<dbReference type="InterPro" id="IPR017925">
    <property type="entry name" value="DHFR_CS"/>
</dbReference>
<evidence type="ECO:0000313" key="13">
    <source>
        <dbReference type="Proteomes" id="UP000618382"/>
    </source>
</evidence>
<dbReference type="PRINTS" id="PR00070">
    <property type="entry name" value="DHFR"/>
</dbReference>
<comment type="catalytic activity">
    <reaction evidence="7">
        <text>(6S)-5,6,7,8-tetrahydrofolate + NADP(+) = 7,8-dihydrofolate + NADPH + H(+)</text>
        <dbReference type="Rhea" id="RHEA:15009"/>
        <dbReference type="ChEBI" id="CHEBI:15378"/>
        <dbReference type="ChEBI" id="CHEBI:57451"/>
        <dbReference type="ChEBI" id="CHEBI:57453"/>
        <dbReference type="ChEBI" id="CHEBI:57783"/>
        <dbReference type="ChEBI" id="CHEBI:58349"/>
        <dbReference type="EC" id="1.5.1.3"/>
    </reaction>
</comment>
<dbReference type="GO" id="GO:0004146">
    <property type="term" value="F:dihydrofolate reductase activity"/>
    <property type="evidence" value="ECO:0007669"/>
    <property type="project" value="UniProtKB-EC"/>
</dbReference>
<dbReference type="Pfam" id="PF00186">
    <property type="entry name" value="DHFR_1"/>
    <property type="match status" value="1"/>
</dbReference>
<dbReference type="GO" id="GO:0046654">
    <property type="term" value="P:tetrahydrofolate biosynthetic process"/>
    <property type="evidence" value="ECO:0007669"/>
    <property type="project" value="UniProtKB-UniPathway"/>
</dbReference>
<dbReference type="InterPro" id="IPR024072">
    <property type="entry name" value="DHFR-like_dom_sf"/>
</dbReference>
<dbReference type="GO" id="GO:0006730">
    <property type="term" value="P:one-carbon metabolic process"/>
    <property type="evidence" value="ECO:0007669"/>
    <property type="project" value="UniProtKB-KW"/>
</dbReference>
<keyword evidence="4 7" id="KW-0554">One-carbon metabolism</keyword>
<protein>
    <recommendedName>
        <fullName evidence="3 7">Dihydrofolate reductase</fullName>
        <ecNumber evidence="3 7">1.5.1.3</ecNumber>
    </recommendedName>
</protein>
<dbReference type="PANTHER" id="PTHR48069">
    <property type="entry name" value="DIHYDROFOLATE REDUCTASE"/>
    <property type="match status" value="1"/>
</dbReference>
<evidence type="ECO:0000256" key="2">
    <source>
        <dbReference type="ARBA" id="ARBA00009539"/>
    </source>
</evidence>
<accession>A0A7Y9FL87</accession>
<dbReference type="GO" id="GO:0005829">
    <property type="term" value="C:cytosol"/>
    <property type="evidence" value="ECO:0007669"/>
    <property type="project" value="TreeGrafter"/>
</dbReference>
<dbReference type="GO" id="GO:0046452">
    <property type="term" value="P:dihydrofolate metabolic process"/>
    <property type="evidence" value="ECO:0007669"/>
    <property type="project" value="TreeGrafter"/>
</dbReference>
<dbReference type="Gene3D" id="3.40.430.10">
    <property type="entry name" value="Dihydrofolate Reductase, subunit A"/>
    <property type="match status" value="1"/>
</dbReference>
<dbReference type="EMBL" id="BONN01000008">
    <property type="protein sequence ID" value="GIG33679.1"/>
    <property type="molecule type" value="Genomic_DNA"/>
</dbReference>
<dbReference type="SUPFAM" id="SSF53597">
    <property type="entry name" value="Dihydrofolate reductase-like"/>
    <property type="match status" value="1"/>
</dbReference>
<dbReference type="GO" id="GO:0050661">
    <property type="term" value="F:NADP binding"/>
    <property type="evidence" value="ECO:0007669"/>
    <property type="project" value="InterPro"/>
</dbReference>
<evidence type="ECO:0000256" key="6">
    <source>
        <dbReference type="ARBA" id="ARBA00023002"/>
    </source>
</evidence>
<reference evidence="11 12" key="1">
    <citation type="submission" date="2020-07" db="EMBL/GenBank/DDBJ databases">
        <title>Sequencing the genomes of 1000 actinobacteria strains.</title>
        <authorList>
            <person name="Klenk H.-P."/>
        </authorList>
    </citation>
    <scope>NUCLEOTIDE SEQUENCE [LARGE SCALE GENOMIC DNA]</scope>
    <source>
        <strain evidence="11 12">DSM 24482</strain>
    </source>
</reference>
<gene>
    <name evidence="11" type="ORF">BKA21_003720</name>
    <name evidence="10" type="ORF">Col01nite_28380</name>
</gene>
<comment type="similarity">
    <text evidence="2 7 8">Belongs to the dihydrofolate reductase family.</text>
</comment>
<dbReference type="Proteomes" id="UP000618382">
    <property type="component" value="Unassembled WGS sequence"/>
</dbReference>
<evidence type="ECO:0000256" key="1">
    <source>
        <dbReference type="ARBA" id="ARBA00004903"/>
    </source>
</evidence>
<evidence type="ECO:0000256" key="7">
    <source>
        <dbReference type="PIRNR" id="PIRNR000194"/>
    </source>
</evidence>
<evidence type="ECO:0000313" key="10">
    <source>
        <dbReference type="EMBL" id="GIG33679.1"/>
    </source>
</evidence>
<dbReference type="PANTHER" id="PTHR48069:SF3">
    <property type="entry name" value="DIHYDROFOLATE REDUCTASE"/>
    <property type="match status" value="1"/>
</dbReference>
<dbReference type="AlphaFoldDB" id="A0A7Y9FL87"/>
<dbReference type="PROSITE" id="PS00075">
    <property type="entry name" value="DHFR_1"/>
    <property type="match status" value="1"/>
</dbReference>
<organism evidence="11 12">
    <name type="scientific">Cellulomonas oligotrophica</name>
    <dbReference type="NCBI Taxonomy" id="931536"/>
    <lineage>
        <taxon>Bacteria</taxon>
        <taxon>Bacillati</taxon>
        <taxon>Actinomycetota</taxon>
        <taxon>Actinomycetes</taxon>
        <taxon>Micrococcales</taxon>
        <taxon>Cellulomonadaceae</taxon>
        <taxon>Cellulomonas</taxon>
    </lineage>
</organism>
<dbReference type="Proteomes" id="UP000577956">
    <property type="component" value="Unassembled WGS sequence"/>
</dbReference>
<dbReference type="PIRSF" id="PIRSF000194">
    <property type="entry name" value="DHFR"/>
    <property type="match status" value="1"/>
</dbReference>
<evidence type="ECO:0000259" key="9">
    <source>
        <dbReference type="PROSITE" id="PS51330"/>
    </source>
</evidence>
<dbReference type="InterPro" id="IPR012259">
    <property type="entry name" value="DHFR"/>
</dbReference>
<feature type="domain" description="DHFR" evidence="9">
    <location>
        <begin position="1"/>
        <end position="157"/>
    </location>
</feature>
<dbReference type="EMBL" id="JACCBK010000001">
    <property type="protein sequence ID" value="NYD88171.1"/>
    <property type="molecule type" value="Genomic_DNA"/>
</dbReference>
<evidence type="ECO:0000256" key="5">
    <source>
        <dbReference type="ARBA" id="ARBA00022857"/>
    </source>
</evidence>
<keyword evidence="13" id="KW-1185">Reference proteome</keyword>
<evidence type="ECO:0000256" key="3">
    <source>
        <dbReference type="ARBA" id="ARBA00012856"/>
    </source>
</evidence>
<dbReference type="RefSeq" id="WP_140460469.1">
    <property type="nucleotide sequence ID" value="NZ_BAABFI010000016.1"/>
</dbReference>
<comment type="caution">
    <text evidence="11">The sequence shown here is derived from an EMBL/GenBank/DDBJ whole genome shotgun (WGS) entry which is preliminary data.</text>
</comment>
<dbReference type="InterPro" id="IPR001796">
    <property type="entry name" value="DHFR_dom"/>
</dbReference>
<sequence length="160" mass="17231">MIGLVWAQTPAGVIGADGAMPWHVPEDMAHFREVTAGATVVMGRATWQSLPPRYRPLPGRRNLVLTRDRGFDAPGATVVHDLDAALASAPDVWVVGGGEVYAATLARADRLEVTVVDVDVPGDTLAPRVGDGWVRVADGAWSTSRTGTRYRFETWERTPA</sequence>
<evidence type="ECO:0000256" key="4">
    <source>
        <dbReference type="ARBA" id="ARBA00022563"/>
    </source>
</evidence>
<evidence type="ECO:0000256" key="8">
    <source>
        <dbReference type="RuleBase" id="RU004474"/>
    </source>
</evidence>
<keyword evidence="5 7" id="KW-0521">NADP</keyword>
<evidence type="ECO:0000313" key="11">
    <source>
        <dbReference type="EMBL" id="NYD88171.1"/>
    </source>
</evidence>
<dbReference type="UniPathway" id="UPA00077">
    <property type="reaction ID" value="UER00158"/>
</dbReference>